<evidence type="ECO:0000256" key="2">
    <source>
        <dbReference type="ARBA" id="ARBA00022679"/>
    </source>
</evidence>
<dbReference type="STRING" id="1293439.WH87_12780"/>
<dbReference type="InterPro" id="IPR018485">
    <property type="entry name" value="FGGY_C"/>
</dbReference>
<dbReference type="CDD" id="cd07782">
    <property type="entry name" value="ASKHA_NBD_FGGY_D-RBK"/>
    <property type="match status" value="1"/>
</dbReference>
<keyword evidence="7" id="KW-1185">Reference proteome</keyword>
<dbReference type="Gene3D" id="1.20.58.2240">
    <property type="match status" value="1"/>
</dbReference>
<dbReference type="GO" id="GO:0019150">
    <property type="term" value="F:D-ribulokinase activity"/>
    <property type="evidence" value="ECO:0007669"/>
    <property type="project" value="TreeGrafter"/>
</dbReference>
<sequence>MAHFIGIDVGTGSARAGLFDSEGMLLATASRPIQIWRPRALHAEQSSRDIWQAVCASVRAVLNDSGITPDTVAGIGFDATCSLVVVDGAGGPVAVNADGEDDRNIILWMDQRATLEAEEINQSGARVLDYVGGRISPEMETPKILWLARHLPDGLARAAHLMDLADFLTWKATGSLVRSTCTVTCKWTYLAHESAWDESYFDRIGLSAFKADGFARIGNQIVDPGTSLASGLTAQAATELGLSPDTPVAAGIIDAHAGAIGTLGAAGLPGAVEQRLAYVFGTSACTLNVTREPVHVPGIWGPYYSALMPGMWLNEGGQSAAGAAIDHLVLLHPYAPEALRQAELAGVGLTQWLDQRAQVLLAGGAPTDLIEGLHVVPEFLGNRAPFADPQARGIIAGLSLEADEASLVRLYLVGLASIGYGLRQILDTLRAKNIDISTVVVSGGAARSRLVRRMLADAAGIAIATVRTDEPVLLGSAMLAKVASGQAPNVESVMADMSRVDDVINPDDASRSIHQRRHQTFLKLQAVYRDMRDH</sequence>
<dbReference type="PIRSF" id="PIRSF000538">
    <property type="entry name" value="GlpK"/>
    <property type="match status" value="1"/>
</dbReference>
<organism evidence="6 7">
    <name type="scientific">Devosia epidermidihirudinis</name>
    <dbReference type="NCBI Taxonomy" id="1293439"/>
    <lineage>
        <taxon>Bacteria</taxon>
        <taxon>Pseudomonadati</taxon>
        <taxon>Pseudomonadota</taxon>
        <taxon>Alphaproteobacteria</taxon>
        <taxon>Hyphomicrobiales</taxon>
        <taxon>Devosiaceae</taxon>
        <taxon>Devosia</taxon>
    </lineage>
</organism>
<dbReference type="Pfam" id="PF00370">
    <property type="entry name" value="FGGY_N"/>
    <property type="match status" value="1"/>
</dbReference>
<dbReference type="GO" id="GO:0005737">
    <property type="term" value="C:cytoplasm"/>
    <property type="evidence" value="ECO:0007669"/>
    <property type="project" value="TreeGrafter"/>
</dbReference>
<proteinExistence type="inferred from homology"/>
<name>A0A0F5Q8Z1_9HYPH</name>
<reference evidence="6 7" key="1">
    <citation type="submission" date="2015-03" db="EMBL/GenBank/DDBJ databases">
        <authorList>
            <person name="Lepp D."/>
            <person name="Hassan Y.I."/>
            <person name="Li X.-Z."/>
            <person name="Zhou T."/>
        </authorList>
    </citation>
    <scope>NUCLEOTIDE SEQUENCE [LARGE SCALE GENOMIC DNA]</scope>
    <source>
        <strain evidence="6 7">E84</strain>
    </source>
</reference>
<dbReference type="GO" id="GO:0019321">
    <property type="term" value="P:pentose metabolic process"/>
    <property type="evidence" value="ECO:0007669"/>
    <property type="project" value="TreeGrafter"/>
</dbReference>
<comment type="caution">
    <text evidence="6">The sequence shown here is derived from an EMBL/GenBank/DDBJ whole genome shotgun (WGS) entry which is preliminary data.</text>
</comment>
<feature type="domain" description="Carbohydrate kinase FGGY N-terminal" evidence="4">
    <location>
        <begin position="5"/>
        <end position="261"/>
    </location>
</feature>
<dbReference type="PANTHER" id="PTHR43435:SF4">
    <property type="entry name" value="FGGY CARBOHYDRATE KINASE DOMAIN-CONTAINING PROTEIN"/>
    <property type="match status" value="1"/>
</dbReference>
<evidence type="ECO:0000259" key="4">
    <source>
        <dbReference type="Pfam" id="PF00370"/>
    </source>
</evidence>
<dbReference type="RefSeq" id="WP_046137400.1">
    <property type="nucleotide sequence ID" value="NZ_LANJ01000019.1"/>
</dbReference>
<evidence type="ECO:0000256" key="3">
    <source>
        <dbReference type="ARBA" id="ARBA00022777"/>
    </source>
</evidence>
<feature type="domain" description="Carbohydrate kinase FGGY C-terminal" evidence="5">
    <location>
        <begin position="276"/>
        <end position="483"/>
    </location>
</feature>
<dbReference type="InterPro" id="IPR043129">
    <property type="entry name" value="ATPase_NBD"/>
</dbReference>
<gene>
    <name evidence="6" type="ORF">WH87_12780</name>
</gene>
<evidence type="ECO:0000256" key="1">
    <source>
        <dbReference type="ARBA" id="ARBA00009156"/>
    </source>
</evidence>
<accession>A0A0F5Q8Z1</accession>
<dbReference type="InterPro" id="IPR018484">
    <property type="entry name" value="FGGY_N"/>
</dbReference>
<dbReference type="InterPro" id="IPR000577">
    <property type="entry name" value="Carb_kinase_FGGY"/>
</dbReference>
<comment type="similarity">
    <text evidence="1">Belongs to the FGGY kinase family.</text>
</comment>
<protein>
    <submittedName>
        <fullName evidence="6">Ribulokinase</fullName>
    </submittedName>
</protein>
<dbReference type="PATRIC" id="fig|1293439.3.peg.2164"/>
<evidence type="ECO:0000313" key="6">
    <source>
        <dbReference type="EMBL" id="KKC37400.1"/>
    </source>
</evidence>
<dbReference type="EMBL" id="LANJ01000019">
    <property type="protein sequence ID" value="KKC37400.1"/>
    <property type="molecule type" value="Genomic_DNA"/>
</dbReference>
<dbReference type="SUPFAM" id="SSF53067">
    <property type="entry name" value="Actin-like ATPase domain"/>
    <property type="match status" value="2"/>
</dbReference>
<dbReference type="AlphaFoldDB" id="A0A0F5Q8Z1"/>
<evidence type="ECO:0000259" key="5">
    <source>
        <dbReference type="Pfam" id="PF02782"/>
    </source>
</evidence>
<keyword evidence="3 6" id="KW-0418">Kinase</keyword>
<dbReference type="Gene3D" id="3.30.420.40">
    <property type="match status" value="1"/>
</dbReference>
<keyword evidence="2" id="KW-0808">Transferase</keyword>
<dbReference type="NCBIfam" id="TIGR01315">
    <property type="entry name" value="5C_CHO_kinase"/>
    <property type="match status" value="1"/>
</dbReference>
<dbReference type="Proteomes" id="UP000033411">
    <property type="component" value="Unassembled WGS sequence"/>
</dbReference>
<dbReference type="Pfam" id="PF02782">
    <property type="entry name" value="FGGY_C"/>
    <property type="match status" value="1"/>
</dbReference>
<evidence type="ECO:0000313" key="7">
    <source>
        <dbReference type="Proteomes" id="UP000033411"/>
    </source>
</evidence>
<dbReference type="OrthoDB" id="9805576at2"/>
<dbReference type="PANTHER" id="PTHR43435">
    <property type="entry name" value="RIBULOKINASE"/>
    <property type="match status" value="1"/>
</dbReference>
<dbReference type="InterPro" id="IPR006003">
    <property type="entry name" value="FGGY_RbtK-like"/>
</dbReference>